<protein>
    <submittedName>
        <fullName evidence="1">Uncharacterized protein</fullName>
    </submittedName>
</protein>
<reference evidence="2" key="2">
    <citation type="submission" date="2018-06" db="EMBL/GenBank/DDBJ databases">
        <title>Genome sequence of Rhodanobacteraceae bacterium strain Dysh456.</title>
        <authorList>
            <person name="Fukui M."/>
        </authorList>
    </citation>
    <scope>NUCLEOTIDE SEQUENCE [LARGE SCALE GENOMIC DNA]</scope>
    <source>
        <strain evidence="2">Dysh456</strain>
    </source>
</reference>
<reference evidence="2" key="1">
    <citation type="submission" date="2018-04" db="EMBL/GenBank/DDBJ databases">
        <authorList>
            <person name="Watanabe M."/>
            <person name="Kojima H."/>
        </authorList>
    </citation>
    <scope>NUCLEOTIDE SEQUENCE [LARGE SCALE GENOMIC DNA]</scope>
    <source>
        <strain evidence="2">Dysh456</strain>
    </source>
</reference>
<gene>
    <name evidence="1" type="ORF">ALSL_0354</name>
</gene>
<proteinExistence type="predicted"/>
<accession>A0A2Z6E1X6</accession>
<dbReference type="KEGG" id="rbd:ALSL_0354"/>
<sequence>MDADEPPARHALIRGWPWFENDKQLEKAQQKEKALQLVATTELVLFRT</sequence>
<dbReference type="Proteomes" id="UP000270530">
    <property type="component" value="Chromosome"/>
</dbReference>
<keyword evidence="2" id="KW-1185">Reference proteome</keyword>
<name>A0A2Z6E1X6_9GAMM</name>
<dbReference type="AlphaFoldDB" id="A0A2Z6E1X6"/>
<evidence type="ECO:0000313" key="2">
    <source>
        <dbReference type="Proteomes" id="UP000270530"/>
    </source>
</evidence>
<evidence type="ECO:0000313" key="1">
    <source>
        <dbReference type="EMBL" id="BBD79025.1"/>
    </source>
</evidence>
<dbReference type="EMBL" id="AP018560">
    <property type="protein sequence ID" value="BBD79025.1"/>
    <property type="molecule type" value="Genomic_DNA"/>
</dbReference>
<organism evidence="1 2">
    <name type="scientific">Aerosticca soli</name>
    <dbReference type="NCBI Taxonomy" id="2010829"/>
    <lineage>
        <taxon>Bacteria</taxon>
        <taxon>Pseudomonadati</taxon>
        <taxon>Pseudomonadota</taxon>
        <taxon>Gammaproteobacteria</taxon>
        <taxon>Lysobacterales</taxon>
        <taxon>Rhodanobacteraceae</taxon>
        <taxon>Aerosticca</taxon>
    </lineage>
</organism>